<gene>
    <name evidence="3" type="ORF">CUNI_LOCUS11855</name>
</gene>
<dbReference type="Pfam" id="PF02826">
    <property type="entry name" value="2-Hacid_dh_C"/>
    <property type="match status" value="1"/>
</dbReference>
<evidence type="ECO:0000256" key="1">
    <source>
        <dbReference type="ARBA" id="ARBA00023002"/>
    </source>
</evidence>
<dbReference type="Proteomes" id="UP000678393">
    <property type="component" value="Unassembled WGS sequence"/>
</dbReference>
<dbReference type="GO" id="GO:0005829">
    <property type="term" value="C:cytosol"/>
    <property type="evidence" value="ECO:0007669"/>
    <property type="project" value="TreeGrafter"/>
</dbReference>
<sequence>MLATHEETILSKTMANPSSYCKTQGSPLRDPSCRIVRRPVVYVTRRIPQEGLSVLLEVCNVKQWDSELVAPKGEILANVVGVDGILCLPSDRISAEVLDAAGPQLRVVATISFDSKHIDVEECHRRGVQVVTCCLRPTEILAELTISLALLTIKESQTELSFQLVNGKSRNVESLTWKKIAKMRFGVFGQTKLGKRVAKILRNIGISNVLIADVDTNNMLLQKSDVICVCGSQSENSSELFSRASLEKMKKDAIVIISTSQDRTVNYTDLYSALRDGRIKAAGLNDCNQESVPFKTLFLGLGNCTFLPQSQESVHDVREKVSVGISKSLLVALDDVKRRQQTED</sequence>
<reference evidence="3" key="1">
    <citation type="submission" date="2021-04" db="EMBL/GenBank/DDBJ databases">
        <authorList>
            <consortium name="Molecular Ecology Group"/>
        </authorList>
    </citation>
    <scope>NUCLEOTIDE SEQUENCE</scope>
</reference>
<dbReference type="InterPro" id="IPR050223">
    <property type="entry name" value="D-isomer_2-hydroxyacid_DH"/>
</dbReference>
<dbReference type="GO" id="GO:0030267">
    <property type="term" value="F:glyoxylate reductase (NADPH) activity"/>
    <property type="evidence" value="ECO:0007669"/>
    <property type="project" value="TreeGrafter"/>
</dbReference>
<evidence type="ECO:0000259" key="2">
    <source>
        <dbReference type="Pfam" id="PF02826"/>
    </source>
</evidence>
<name>A0A8S3Z9Q0_9EUPU</name>
<dbReference type="SUPFAM" id="SSF51735">
    <property type="entry name" value="NAD(P)-binding Rossmann-fold domains"/>
    <property type="match status" value="1"/>
</dbReference>
<feature type="domain" description="D-isomer specific 2-hydroxyacid dehydrogenase NAD-binding" evidence="2">
    <location>
        <begin position="163"/>
        <end position="308"/>
    </location>
</feature>
<comment type="caution">
    <text evidence="3">The sequence shown here is derived from an EMBL/GenBank/DDBJ whole genome shotgun (WGS) entry which is preliminary data.</text>
</comment>
<dbReference type="OrthoDB" id="298012at2759"/>
<keyword evidence="1" id="KW-0560">Oxidoreductase</keyword>
<protein>
    <recommendedName>
        <fullName evidence="2">D-isomer specific 2-hydroxyacid dehydrogenase NAD-binding domain-containing protein</fullName>
    </recommendedName>
</protein>
<keyword evidence="4" id="KW-1185">Reference proteome</keyword>
<dbReference type="InterPro" id="IPR006140">
    <property type="entry name" value="D-isomer_DH_NAD-bd"/>
</dbReference>
<dbReference type="InterPro" id="IPR036291">
    <property type="entry name" value="NAD(P)-bd_dom_sf"/>
</dbReference>
<dbReference type="GO" id="GO:0008465">
    <property type="term" value="F:hydroxypyruvate reductase (NADH) activity"/>
    <property type="evidence" value="ECO:0007669"/>
    <property type="project" value="TreeGrafter"/>
</dbReference>
<dbReference type="PANTHER" id="PTHR10996">
    <property type="entry name" value="2-HYDROXYACID DEHYDROGENASE-RELATED"/>
    <property type="match status" value="1"/>
</dbReference>
<dbReference type="Gene3D" id="3.40.50.720">
    <property type="entry name" value="NAD(P)-binding Rossmann-like Domain"/>
    <property type="match status" value="2"/>
</dbReference>
<accession>A0A8S3Z9Q0</accession>
<dbReference type="EMBL" id="CAJHNH020002323">
    <property type="protein sequence ID" value="CAG5126297.1"/>
    <property type="molecule type" value="Genomic_DNA"/>
</dbReference>
<dbReference type="SUPFAM" id="SSF52283">
    <property type="entry name" value="Formate/glycerate dehydrogenase catalytic domain-like"/>
    <property type="match status" value="1"/>
</dbReference>
<organism evidence="3 4">
    <name type="scientific">Candidula unifasciata</name>
    <dbReference type="NCBI Taxonomy" id="100452"/>
    <lineage>
        <taxon>Eukaryota</taxon>
        <taxon>Metazoa</taxon>
        <taxon>Spiralia</taxon>
        <taxon>Lophotrochozoa</taxon>
        <taxon>Mollusca</taxon>
        <taxon>Gastropoda</taxon>
        <taxon>Heterobranchia</taxon>
        <taxon>Euthyneura</taxon>
        <taxon>Panpulmonata</taxon>
        <taxon>Eupulmonata</taxon>
        <taxon>Stylommatophora</taxon>
        <taxon>Helicina</taxon>
        <taxon>Helicoidea</taxon>
        <taxon>Geomitridae</taxon>
        <taxon>Candidula</taxon>
    </lineage>
</organism>
<dbReference type="GO" id="GO:0051287">
    <property type="term" value="F:NAD binding"/>
    <property type="evidence" value="ECO:0007669"/>
    <property type="project" value="InterPro"/>
</dbReference>
<dbReference type="PANTHER" id="PTHR10996:SF277">
    <property type="entry name" value="GLYOXYLATE REDUCTASE_HYDROXYPYRUVATE REDUCTASE"/>
    <property type="match status" value="1"/>
</dbReference>
<proteinExistence type="predicted"/>
<dbReference type="AlphaFoldDB" id="A0A8S3Z9Q0"/>
<evidence type="ECO:0000313" key="4">
    <source>
        <dbReference type="Proteomes" id="UP000678393"/>
    </source>
</evidence>
<evidence type="ECO:0000313" key="3">
    <source>
        <dbReference type="EMBL" id="CAG5126297.1"/>
    </source>
</evidence>